<evidence type="ECO:0000256" key="1">
    <source>
        <dbReference type="SAM" id="SignalP"/>
    </source>
</evidence>
<protein>
    <submittedName>
        <fullName evidence="3">PQQ-dependent sugar dehydrogenase</fullName>
    </submittedName>
</protein>
<keyword evidence="4" id="KW-1185">Reference proteome</keyword>
<proteinExistence type="predicted"/>
<dbReference type="AlphaFoldDB" id="A0A6I4SNY2"/>
<feature type="domain" description="Glucose/Sorbosone dehydrogenase" evidence="2">
    <location>
        <begin position="59"/>
        <end position="389"/>
    </location>
</feature>
<dbReference type="Gene3D" id="2.120.10.30">
    <property type="entry name" value="TolB, C-terminal domain"/>
    <property type="match status" value="1"/>
</dbReference>
<evidence type="ECO:0000313" key="4">
    <source>
        <dbReference type="Proteomes" id="UP000468943"/>
    </source>
</evidence>
<accession>A0A6I4SNY2</accession>
<dbReference type="OrthoDB" id="9770043at2"/>
<evidence type="ECO:0000313" key="3">
    <source>
        <dbReference type="EMBL" id="MXO57535.1"/>
    </source>
</evidence>
<dbReference type="PANTHER" id="PTHR19328">
    <property type="entry name" value="HEDGEHOG-INTERACTING PROTEIN"/>
    <property type="match status" value="1"/>
</dbReference>
<keyword evidence="1" id="KW-0732">Signal</keyword>
<organism evidence="3 4">
    <name type="scientific">Pontixanthobacter gangjinensis</name>
    <dbReference type="NCBI Taxonomy" id="1028742"/>
    <lineage>
        <taxon>Bacteria</taxon>
        <taxon>Pseudomonadati</taxon>
        <taxon>Pseudomonadota</taxon>
        <taxon>Alphaproteobacteria</taxon>
        <taxon>Sphingomonadales</taxon>
        <taxon>Erythrobacteraceae</taxon>
        <taxon>Pontixanthobacter</taxon>
    </lineage>
</organism>
<dbReference type="PANTHER" id="PTHR19328:SF75">
    <property type="entry name" value="ALDOSE SUGAR DEHYDROGENASE YLII"/>
    <property type="match status" value="1"/>
</dbReference>
<dbReference type="Proteomes" id="UP000468943">
    <property type="component" value="Unassembled WGS sequence"/>
</dbReference>
<sequence length="393" mass="41456">MIISKNRFVLAALSPAILALASCGATASVDNGATVSSIHTTADAKIIGPFKVTEHGTFNEGWAGAFEPTTGRIFVTEKSGQLKFVNPETGQTGSVSGTPEVDYGGQGGFGDIAFAPDYADSKMIYLSWVEAGDGETRGAVVGRGTLACESDAACSISDLDIIWRQTPKVTGRGHYSHRIVFSPDGQHLFVASGDRQKMQPAQDTSNTLGTIVRLNLDGTPAAGNPMADKPAPTNEIWSYGHRNILGLGFDAQGRLWDVEHGPAGGDEFNLVAAGSNYGWPLVSDGNHYDGKKIPNNSTRPDLAQSAITWTPVIAPGGMIFYGGDMFSDWKGTALIAGLSSNELVHVKIDGDGASEAARYGFENRLRAVVEAPDGAIWVIEDGEGGRLLRLTPA</sequence>
<dbReference type="EMBL" id="WTYS01000001">
    <property type="protein sequence ID" value="MXO57535.1"/>
    <property type="molecule type" value="Genomic_DNA"/>
</dbReference>
<feature type="signal peptide" evidence="1">
    <location>
        <begin position="1"/>
        <end position="27"/>
    </location>
</feature>
<comment type="caution">
    <text evidence="3">The sequence shown here is derived from an EMBL/GenBank/DDBJ whole genome shotgun (WGS) entry which is preliminary data.</text>
</comment>
<dbReference type="SUPFAM" id="SSF50952">
    <property type="entry name" value="Soluble quinoprotein glucose dehydrogenase"/>
    <property type="match status" value="1"/>
</dbReference>
<dbReference type="RefSeq" id="WP_160598604.1">
    <property type="nucleotide sequence ID" value="NZ_WTYS01000001.1"/>
</dbReference>
<dbReference type="InterPro" id="IPR011041">
    <property type="entry name" value="Quinoprot_gluc/sorb_DH_b-prop"/>
</dbReference>
<dbReference type="Pfam" id="PF07995">
    <property type="entry name" value="GSDH"/>
    <property type="match status" value="1"/>
</dbReference>
<dbReference type="InterPro" id="IPR011042">
    <property type="entry name" value="6-blade_b-propeller_TolB-like"/>
</dbReference>
<reference evidence="3 4" key="1">
    <citation type="submission" date="2019-12" db="EMBL/GenBank/DDBJ databases">
        <title>Genomic-based taxomic classification of the family Erythrobacteraceae.</title>
        <authorList>
            <person name="Xu L."/>
        </authorList>
    </citation>
    <scope>NUCLEOTIDE SEQUENCE [LARGE SCALE GENOMIC DNA]</scope>
    <source>
        <strain evidence="3 4">JCM 17802</strain>
    </source>
</reference>
<evidence type="ECO:0000259" key="2">
    <source>
        <dbReference type="Pfam" id="PF07995"/>
    </source>
</evidence>
<dbReference type="PROSITE" id="PS51257">
    <property type="entry name" value="PROKAR_LIPOPROTEIN"/>
    <property type="match status" value="1"/>
</dbReference>
<name>A0A6I4SNY2_9SPHN</name>
<dbReference type="InterPro" id="IPR012938">
    <property type="entry name" value="Glc/Sorbosone_DH"/>
</dbReference>
<feature type="chain" id="PRO_5026203257" evidence="1">
    <location>
        <begin position="28"/>
        <end position="393"/>
    </location>
</feature>
<gene>
    <name evidence="3" type="ORF">GRI36_11665</name>
</gene>